<evidence type="ECO:0000259" key="1">
    <source>
        <dbReference type="Pfam" id="PF01642"/>
    </source>
</evidence>
<feature type="domain" description="Methylmalonyl-CoA mutase alpha/beta chain catalytic" evidence="1">
    <location>
        <begin position="142"/>
        <end position="408"/>
    </location>
</feature>
<dbReference type="GO" id="GO:0031419">
    <property type="term" value="F:cobalamin binding"/>
    <property type="evidence" value="ECO:0007669"/>
    <property type="project" value="InterPro"/>
</dbReference>
<evidence type="ECO:0000313" key="3">
    <source>
        <dbReference type="Proteomes" id="UP000032361"/>
    </source>
</evidence>
<dbReference type="Gene3D" id="3.20.20.240">
    <property type="entry name" value="Methylmalonyl-CoA mutase"/>
    <property type="match status" value="1"/>
</dbReference>
<dbReference type="AlphaFoldDB" id="A0A0D7W5J2"/>
<sequence length="455" mass="52542">MSKNLFDDFNSVSAKQWKQNIQFELQGEDYNKLLWQTNDDILVKPFYHADDLKTTSNTVSTKATQWKVGQTIYVANIEKSNKNARFAIKNGVESIAFIIPSEDVLINDLLEDIDLETTEIHFKLLFQSEAFVKKIPKKTTIFIHIDVIGNVAKTGTWFKNLKQDLNSFKDIYKYTNTISVDAALYQNAGANNVQQLAYALAHANEYLHCLHQDGMLLPNTKVQFKFAIGSNYFFEIAKLRAIRLLWKSLANEYKISVDCHIVALPTLSNKTIYENYNNLLRTTTECMSSILGGANTVFNIPYNNVTKKNNAENERLARNQLLILKHESYFNMVNNPADGSYYIESITNQLAQKALIIFKEIEKKEGFLRLLKEDTIQRKIRESFNKSVKQLEQNETILVGVNAHQYPIENIGKTINKYPFVSLKPRLTLIESIVEKRVSENLERKRFYKKFKNEN</sequence>
<dbReference type="Pfam" id="PF01642">
    <property type="entry name" value="MM_CoA_mutase"/>
    <property type="match status" value="1"/>
</dbReference>
<proteinExistence type="predicted"/>
<accession>A0A0D7W5J2</accession>
<dbReference type="PATRIC" id="fig|1382798.3.peg.186"/>
<dbReference type="InterPro" id="IPR006099">
    <property type="entry name" value="MeMalonylCoA_mutase_a/b_cat"/>
</dbReference>
<protein>
    <submittedName>
        <fullName evidence="2">Methylmalonyl-CoA mutase</fullName>
    </submittedName>
</protein>
<dbReference type="SUPFAM" id="SSF51703">
    <property type="entry name" value="Cobalamin (vitamin B12)-dependent enzymes"/>
    <property type="match status" value="1"/>
</dbReference>
<dbReference type="InterPro" id="IPR016176">
    <property type="entry name" value="Cbl-dep_enz_cat"/>
</dbReference>
<dbReference type="RefSeq" id="WP_044624779.1">
    <property type="nucleotide sequence ID" value="NZ_JTDV01000001.1"/>
</dbReference>
<dbReference type="Proteomes" id="UP000032361">
    <property type="component" value="Unassembled WGS sequence"/>
</dbReference>
<dbReference type="EMBL" id="JTDV01000001">
    <property type="protein sequence ID" value="KJD34396.1"/>
    <property type="molecule type" value="Genomic_DNA"/>
</dbReference>
<keyword evidence="3" id="KW-1185">Reference proteome</keyword>
<dbReference type="GO" id="GO:0016866">
    <property type="term" value="F:intramolecular transferase activity"/>
    <property type="evidence" value="ECO:0007669"/>
    <property type="project" value="InterPro"/>
</dbReference>
<name>A0A0D7W5J2_9FLAO</name>
<dbReference type="CDD" id="cd03677">
    <property type="entry name" value="MM_CoA_mutase_beta"/>
    <property type="match status" value="1"/>
</dbReference>
<dbReference type="OrthoDB" id="9762378at2"/>
<organism evidence="2 3">
    <name type="scientific">Neotamlana nanhaiensis</name>
    <dbReference type="NCBI Taxonomy" id="1382798"/>
    <lineage>
        <taxon>Bacteria</taxon>
        <taxon>Pseudomonadati</taxon>
        <taxon>Bacteroidota</taxon>
        <taxon>Flavobacteriia</taxon>
        <taxon>Flavobacteriales</taxon>
        <taxon>Flavobacteriaceae</taxon>
        <taxon>Neotamlana</taxon>
    </lineage>
</organism>
<evidence type="ECO:0000313" key="2">
    <source>
        <dbReference type="EMBL" id="KJD34396.1"/>
    </source>
</evidence>
<dbReference type="PANTHER" id="PTHR48101">
    <property type="entry name" value="METHYLMALONYL-COA MUTASE, MITOCHONDRIAL-RELATED"/>
    <property type="match status" value="1"/>
</dbReference>
<reference evidence="2 3" key="1">
    <citation type="journal article" date="2015" name="Antonie Van Leeuwenhoek">
        <title>Tamlana nanhaiensis sp. nov., isolated from surface seawater collected from the South China Sea.</title>
        <authorList>
            <person name="Liu X."/>
            <person name="Lai Q."/>
            <person name="Du Y."/>
            <person name="Li G."/>
            <person name="Sun F."/>
            <person name="Shao Z."/>
        </authorList>
    </citation>
    <scope>NUCLEOTIDE SEQUENCE [LARGE SCALE GENOMIC DNA]</scope>
    <source>
        <strain evidence="2 3">FHC16</strain>
    </source>
</reference>
<dbReference type="STRING" id="1382798.PK35_00910"/>
<comment type="caution">
    <text evidence="2">The sequence shown here is derived from an EMBL/GenBank/DDBJ whole genome shotgun (WGS) entry which is preliminary data.</text>
</comment>
<dbReference type="PANTHER" id="PTHR48101:SF1">
    <property type="entry name" value="METHYLMALONYL-COA MUTASE, LARGE SUBUNIT"/>
    <property type="match status" value="1"/>
</dbReference>
<gene>
    <name evidence="2" type="ORF">PK35_00910</name>
</gene>